<dbReference type="InterPro" id="IPR001060">
    <property type="entry name" value="FCH_dom"/>
</dbReference>
<evidence type="ECO:0000313" key="13">
    <source>
        <dbReference type="EMBL" id="KJE94917.1"/>
    </source>
</evidence>
<dbReference type="Gene3D" id="2.20.70.10">
    <property type="match status" value="1"/>
</dbReference>
<dbReference type="PROSITE" id="PS50002">
    <property type="entry name" value="SH3"/>
    <property type="match status" value="1"/>
</dbReference>
<dbReference type="PRINTS" id="PR00452">
    <property type="entry name" value="SH3DOMAIN"/>
</dbReference>
<keyword evidence="14" id="KW-1185">Reference proteome</keyword>
<evidence type="ECO:0000256" key="2">
    <source>
        <dbReference type="ARBA" id="ARBA00022443"/>
    </source>
</evidence>
<dbReference type="SMART" id="SM00326">
    <property type="entry name" value="SH3"/>
    <property type="match status" value="1"/>
</dbReference>
<feature type="compositionally biased region" description="Polar residues" evidence="9">
    <location>
        <begin position="627"/>
        <end position="643"/>
    </location>
</feature>
<sequence>MTAEFCVAVYDFTATKRDGLSFAKGARIEVLQRPDDGSGWWRGLLVPDSHAEDDEQQQQQQQSGYFPGQYVRLLDANGEIALPDGWKAYTTPEGRAYYVHLATKERSWKAPEYVPGPAAAAAAAAAAVSETAATTTPPAAAARPLGPAPSAPAPAAPLNATANAAVATASSPSKPPPAKPAKPAVSAPQVNHHETAPAAANAAAAAYQDKIRSQLQGHLANQHKQAISRGSSQENLSADVAQDEDDPYEEYDYPASSAPTSGHSSPPPPTSQNTTDAEQPGMRRQNSAPMTRMSYNEDDYDISKFDAKALVASANAEFEAEVNEPLDPNKIGFVDHFWGEDDKGNLGFDLLVLKHRNGKEVCKDMAEFMRERAAIEDQYAKQLARLAKTSLGDQEEGSLKTAWNQVKMDMLNQSQAHQSFAGALVTDLDKSIMKFKDGAKKQRKAYEVTLSQDRKALADRVPNVDRAKRNFFDKCKELEQASTKEDRGQLDHMTKKDFLKVQEDARRMRQRAEVAADEYRRAVDEYNKAHKRLEDDMIHGCMDFEEAELERVGFLKEQLIKYINLKRQVNESSSQVPVEHSTAPGEGVVGTQFTGCLLDGNGGGACDERDSRWRLLRRVSQQRKHVSISSTLCGQRAPTSQDRAVSRWSRTRLQQKGWNGRAPLRARLAAPSGASPPH</sequence>
<reference evidence="14" key="1">
    <citation type="submission" date="2011-02" db="EMBL/GenBank/DDBJ databases">
        <title>The Genome Sequence of Capsaspora owczarzaki ATCC 30864.</title>
        <authorList>
            <person name="Russ C."/>
            <person name="Cuomo C."/>
            <person name="Burger G."/>
            <person name="Gray M.W."/>
            <person name="Holland P.W.H."/>
            <person name="King N."/>
            <person name="Lang F.B.F."/>
            <person name="Roger A.J."/>
            <person name="Ruiz-Trillo I."/>
            <person name="Young S.K."/>
            <person name="Zeng Q."/>
            <person name="Gargeya S."/>
            <person name="Alvarado L."/>
            <person name="Berlin A."/>
            <person name="Chapman S.B."/>
            <person name="Chen Z."/>
            <person name="Freedman E."/>
            <person name="Gellesch M."/>
            <person name="Goldberg J."/>
            <person name="Griggs A."/>
            <person name="Gujja S."/>
            <person name="Heilman E."/>
            <person name="Heiman D."/>
            <person name="Howarth C."/>
            <person name="Mehta T."/>
            <person name="Neiman D."/>
            <person name="Pearson M."/>
            <person name="Roberts A."/>
            <person name="Saif S."/>
            <person name="Shea T."/>
            <person name="Shenoy N."/>
            <person name="Sisk P."/>
            <person name="Stolte C."/>
            <person name="Sykes S."/>
            <person name="White J."/>
            <person name="Yandava C."/>
            <person name="Haas B."/>
            <person name="Nusbaum C."/>
            <person name="Birren B."/>
        </authorList>
    </citation>
    <scope>NUCLEOTIDE SEQUENCE</scope>
    <source>
        <strain evidence="14">ATCC 30864</strain>
    </source>
</reference>
<feature type="compositionally biased region" description="Low complexity" evidence="9">
    <location>
        <begin position="660"/>
        <end position="678"/>
    </location>
</feature>
<dbReference type="SMART" id="SM00456">
    <property type="entry name" value="WW"/>
    <property type="match status" value="1"/>
</dbReference>
<comment type="subcellular location">
    <subcellularLocation>
        <location evidence="1">Cytoplasm</location>
        <location evidence="1">Cytoskeleton</location>
    </subcellularLocation>
</comment>
<dbReference type="GO" id="GO:0005886">
    <property type="term" value="C:plasma membrane"/>
    <property type="evidence" value="ECO:0007669"/>
    <property type="project" value="TreeGrafter"/>
</dbReference>
<evidence type="ECO:0000259" key="10">
    <source>
        <dbReference type="PROSITE" id="PS50002"/>
    </source>
</evidence>
<feature type="compositionally biased region" description="Acidic residues" evidence="9">
    <location>
        <begin position="241"/>
        <end position="252"/>
    </location>
</feature>
<dbReference type="Pfam" id="PF00611">
    <property type="entry name" value="FCH"/>
    <property type="match status" value="1"/>
</dbReference>
<dbReference type="PROSITE" id="PS50020">
    <property type="entry name" value="WW_DOMAIN_2"/>
    <property type="match status" value="1"/>
</dbReference>
<dbReference type="InterPro" id="IPR036020">
    <property type="entry name" value="WW_dom_sf"/>
</dbReference>
<dbReference type="AlphaFoldDB" id="A0A0D2VU74"/>
<dbReference type="Gene3D" id="2.30.30.40">
    <property type="entry name" value="SH3 Domains"/>
    <property type="match status" value="1"/>
</dbReference>
<dbReference type="GO" id="GO:0043226">
    <property type="term" value="C:organelle"/>
    <property type="evidence" value="ECO:0007669"/>
    <property type="project" value="UniProtKB-ARBA"/>
</dbReference>
<feature type="compositionally biased region" description="Low complexity" evidence="9">
    <location>
        <begin position="156"/>
        <end position="172"/>
    </location>
</feature>
<evidence type="ECO:0000256" key="6">
    <source>
        <dbReference type="PROSITE-ProRule" id="PRU00192"/>
    </source>
</evidence>
<evidence type="ECO:0000256" key="7">
    <source>
        <dbReference type="PROSITE-ProRule" id="PRU01077"/>
    </source>
</evidence>
<feature type="region of interest" description="Disordered" evidence="9">
    <location>
        <begin position="627"/>
        <end position="678"/>
    </location>
</feature>
<evidence type="ECO:0000256" key="3">
    <source>
        <dbReference type="ARBA" id="ARBA00022490"/>
    </source>
</evidence>
<feature type="compositionally biased region" description="Low complexity" evidence="9">
    <location>
        <begin position="253"/>
        <end position="264"/>
    </location>
</feature>
<dbReference type="PANTHER" id="PTHR23065:SF7">
    <property type="entry name" value="NOSTRIN, ISOFORM H"/>
    <property type="match status" value="1"/>
</dbReference>
<keyword evidence="3" id="KW-0963">Cytoplasm</keyword>
<dbReference type="InterPro" id="IPR001452">
    <property type="entry name" value="SH3_domain"/>
</dbReference>
<feature type="compositionally biased region" description="Pro residues" evidence="9">
    <location>
        <begin position="146"/>
        <end position="155"/>
    </location>
</feature>
<dbReference type="CDD" id="cd00201">
    <property type="entry name" value="WW"/>
    <property type="match status" value="1"/>
</dbReference>
<feature type="coiled-coil region" evidence="8">
    <location>
        <begin position="502"/>
        <end position="536"/>
    </location>
</feature>
<dbReference type="Proteomes" id="UP000008743">
    <property type="component" value="Unassembled WGS sequence"/>
</dbReference>
<keyword evidence="7 8" id="KW-0175">Coiled coil</keyword>
<dbReference type="GO" id="GO:0005737">
    <property type="term" value="C:cytoplasm"/>
    <property type="evidence" value="ECO:0007669"/>
    <property type="project" value="TreeGrafter"/>
</dbReference>
<name>A0A0D2VU74_CAPO3</name>
<dbReference type="PANTHER" id="PTHR23065">
    <property type="entry name" value="PROLINE-SERINE-THREONINE PHOSPHATASE INTERACTING PROTEIN 1"/>
    <property type="match status" value="1"/>
</dbReference>
<accession>A0A0D2VU74</accession>
<dbReference type="InterPro" id="IPR031160">
    <property type="entry name" value="F_BAR_dom"/>
</dbReference>
<keyword evidence="5" id="KW-0206">Cytoskeleton</keyword>
<feature type="compositionally biased region" description="Low complexity" evidence="9">
    <location>
        <begin position="135"/>
        <end position="145"/>
    </location>
</feature>
<feature type="region of interest" description="Disordered" evidence="9">
    <location>
        <begin position="216"/>
        <end position="292"/>
    </location>
</feature>
<dbReference type="SUPFAM" id="SSF51045">
    <property type="entry name" value="WW domain"/>
    <property type="match status" value="1"/>
</dbReference>
<dbReference type="InterPro" id="IPR001202">
    <property type="entry name" value="WW_dom"/>
</dbReference>
<keyword evidence="4" id="KW-0597">Phosphoprotein</keyword>
<gene>
    <name evidence="13" type="ORF">CAOG_005459</name>
</gene>
<dbReference type="Gene3D" id="1.20.1270.60">
    <property type="entry name" value="Arfaptin homology (AH) domain/BAR domain"/>
    <property type="match status" value="1"/>
</dbReference>
<dbReference type="Pfam" id="PF00018">
    <property type="entry name" value="SH3_1"/>
    <property type="match status" value="1"/>
</dbReference>
<organism evidence="13 14">
    <name type="scientific">Capsaspora owczarzaki (strain ATCC 30864)</name>
    <dbReference type="NCBI Taxonomy" id="595528"/>
    <lineage>
        <taxon>Eukaryota</taxon>
        <taxon>Filasterea</taxon>
        <taxon>Capsaspora</taxon>
    </lineage>
</organism>
<feature type="compositionally biased region" description="Polar residues" evidence="9">
    <location>
        <begin position="222"/>
        <end position="236"/>
    </location>
</feature>
<dbReference type="SUPFAM" id="SSF50044">
    <property type="entry name" value="SH3-domain"/>
    <property type="match status" value="1"/>
</dbReference>
<evidence type="ECO:0000256" key="9">
    <source>
        <dbReference type="SAM" id="MobiDB-lite"/>
    </source>
</evidence>
<dbReference type="EMBL" id="KE346368">
    <property type="protein sequence ID" value="KJE94917.1"/>
    <property type="molecule type" value="Genomic_DNA"/>
</dbReference>
<dbReference type="PROSITE" id="PS51741">
    <property type="entry name" value="F_BAR"/>
    <property type="match status" value="1"/>
</dbReference>
<keyword evidence="2 6" id="KW-0728">SH3 domain</keyword>
<evidence type="ECO:0000256" key="4">
    <source>
        <dbReference type="ARBA" id="ARBA00022553"/>
    </source>
</evidence>
<dbReference type="PhylomeDB" id="A0A0D2VU74"/>
<evidence type="ECO:0000256" key="5">
    <source>
        <dbReference type="ARBA" id="ARBA00023212"/>
    </source>
</evidence>
<dbReference type="InParanoid" id="A0A0D2VU74"/>
<dbReference type="SUPFAM" id="SSF103657">
    <property type="entry name" value="BAR/IMD domain-like"/>
    <property type="match status" value="1"/>
</dbReference>
<proteinExistence type="predicted"/>
<feature type="domain" description="WW" evidence="11">
    <location>
        <begin position="80"/>
        <end position="113"/>
    </location>
</feature>
<dbReference type="Pfam" id="PF00397">
    <property type="entry name" value="WW"/>
    <property type="match status" value="1"/>
</dbReference>
<evidence type="ECO:0000256" key="1">
    <source>
        <dbReference type="ARBA" id="ARBA00004245"/>
    </source>
</evidence>
<dbReference type="OrthoDB" id="28357at2759"/>
<dbReference type="InterPro" id="IPR036028">
    <property type="entry name" value="SH3-like_dom_sf"/>
</dbReference>
<evidence type="ECO:0000313" key="14">
    <source>
        <dbReference type="Proteomes" id="UP000008743"/>
    </source>
</evidence>
<protein>
    <submittedName>
        <fullName evidence="13">Uncharacterized protein</fullName>
    </submittedName>
</protein>
<evidence type="ECO:0000256" key="8">
    <source>
        <dbReference type="SAM" id="Coils"/>
    </source>
</evidence>
<dbReference type="InterPro" id="IPR027267">
    <property type="entry name" value="AH/BAR_dom_sf"/>
</dbReference>
<dbReference type="STRING" id="595528.A0A0D2VU74"/>
<feature type="region of interest" description="Disordered" evidence="9">
    <location>
        <begin position="135"/>
        <end position="191"/>
    </location>
</feature>
<feature type="domain" description="SH3" evidence="10">
    <location>
        <begin position="1"/>
        <end position="76"/>
    </location>
</feature>
<dbReference type="SMART" id="SM00055">
    <property type="entry name" value="FCH"/>
    <property type="match status" value="1"/>
</dbReference>
<evidence type="ECO:0000259" key="11">
    <source>
        <dbReference type="PROSITE" id="PS50020"/>
    </source>
</evidence>
<feature type="domain" description="F-BAR" evidence="12">
    <location>
        <begin position="331"/>
        <end position="592"/>
    </location>
</feature>
<dbReference type="CDD" id="cd00174">
    <property type="entry name" value="SH3"/>
    <property type="match status" value="1"/>
</dbReference>
<evidence type="ECO:0000259" key="12">
    <source>
        <dbReference type="PROSITE" id="PS51741"/>
    </source>
</evidence>